<accession>A0A1F5T0G9</accession>
<gene>
    <name evidence="1" type="ORF">A2478_03760</name>
</gene>
<evidence type="ECO:0000313" key="2">
    <source>
        <dbReference type="Proteomes" id="UP000179001"/>
    </source>
</evidence>
<proteinExistence type="predicted"/>
<protein>
    <submittedName>
        <fullName evidence="1">Uncharacterized protein</fullName>
    </submittedName>
</protein>
<sequence>MGKREKENVSTFPEYLKLCSLRPEQLKLFALLYEIFKQQGSMRAYYFTRDRQEVLAPLKAVFSGTCWFRLFMQMFEDRQFCDKTLASFHLTRTGFEDSNRKS</sequence>
<reference evidence="1 2" key="1">
    <citation type="journal article" date="2016" name="Nat. Commun.">
        <title>Thousands of microbial genomes shed light on interconnected biogeochemical processes in an aquifer system.</title>
        <authorList>
            <person name="Anantharaman K."/>
            <person name="Brown C.T."/>
            <person name="Hug L.A."/>
            <person name="Sharon I."/>
            <person name="Castelle C.J."/>
            <person name="Probst A.J."/>
            <person name="Thomas B.C."/>
            <person name="Singh A."/>
            <person name="Wilkins M.J."/>
            <person name="Karaoz U."/>
            <person name="Brodie E.L."/>
            <person name="Williams K.H."/>
            <person name="Hubbard S.S."/>
            <person name="Banfield J.F."/>
        </authorList>
    </citation>
    <scope>NUCLEOTIDE SEQUENCE [LARGE SCALE GENOMIC DNA]</scope>
</reference>
<dbReference type="EMBL" id="MFGJ01000006">
    <property type="protein sequence ID" value="OGF32409.1"/>
    <property type="molecule type" value="Genomic_DNA"/>
</dbReference>
<name>A0A1F5T0G9_9BACT</name>
<dbReference type="Proteomes" id="UP000179001">
    <property type="component" value="Unassembled WGS sequence"/>
</dbReference>
<evidence type="ECO:0000313" key="1">
    <source>
        <dbReference type="EMBL" id="OGF32409.1"/>
    </source>
</evidence>
<organism evidence="1 2">
    <name type="scientific">Candidatus Falkowbacteria bacterium RIFOXYC2_FULL_36_12</name>
    <dbReference type="NCBI Taxonomy" id="1798002"/>
    <lineage>
        <taxon>Bacteria</taxon>
        <taxon>Candidatus Falkowiibacteriota</taxon>
    </lineage>
</organism>
<dbReference type="AlphaFoldDB" id="A0A1F5T0G9"/>
<comment type="caution">
    <text evidence="1">The sequence shown here is derived from an EMBL/GenBank/DDBJ whole genome shotgun (WGS) entry which is preliminary data.</text>
</comment>